<accession>A0AAD3S8Z0</accession>
<dbReference type="InterPro" id="IPR036188">
    <property type="entry name" value="FAD/NAD-bd_sf"/>
</dbReference>
<evidence type="ECO:0000256" key="2">
    <source>
        <dbReference type="ARBA" id="ARBA00022630"/>
    </source>
</evidence>
<name>A0AAD3S8Z0_NEPGR</name>
<evidence type="ECO:0000313" key="6">
    <source>
        <dbReference type="Proteomes" id="UP001279734"/>
    </source>
</evidence>
<keyword evidence="2" id="KW-0285">Flavoprotein</keyword>
<dbReference type="EMBL" id="BSYO01000006">
    <property type="protein sequence ID" value="GMH06622.1"/>
    <property type="molecule type" value="Genomic_DNA"/>
</dbReference>
<dbReference type="AlphaFoldDB" id="A0AAD3S8Z0"/>
<dbReference type="SUPFAM" id="SSF51905">
    <property type="entry name" value="FAD/NAD(P)-binding domain"/>
    <property type="match status" value="1"/>
</dbReference>
<dbReference type="GO" id="GO:0016491">
    <property type="term" value="F:oxidoreductase activity"/>
    <property type="evidence" value="ECO:0007669"/>
    <property type="project" value="UniProtKB-KW"/>
</dbReference>
<feature type="domain" description="Pyridine nucleotide-disulphide oxidoreductase N-terminal" evidence="4">
    <location>
        <begin position="1"/>
        <end position="56"/>
    </location>
</feature>
<reference evidence="5" key="1">
    <citation type="submission" date="2023-05" db="EMBL/GenBank/DDBJ databases">
        <title>Nepenthes gracilis genome sequencing.</title>
        <authorList>
            <person name="Fukushima K."/>
        </authorList>
    </citation>
    <scope>NUCLEOTIDE SEQUENCE</scope>
    <source>
        <strain evidence="5">SING2019-196</strain>
    </source>
</reference>
<protein>
    <recommendedName>
        <fullName evidence="4">Pyridine nucleotide-disulphide oxidoreductase N-terminal domain-containing protein</fullName>
    </recommendedName>
</protein>
<dbReference type="InterPro" id="IPR050097">
    <property type="entry name" value="Ferredoxin-NADP_redctase_2"/>
</dbReference>
<comment type="caution">
    <text evidence="5">The sequence shown here is derived from an EMBL/GenBank/DDBJ whole genome shotgun (WGS) entry which is preliminary data.</text>
</comment>
<dbReference type="Pfam" id="PF00070">
    <property type="entry name" value="Pyr_redox"/>
    <property type="match status" value="1"/>
</dbReference>
<evidence type="ECO:0000259" key="4">
    <source>
        <dbReference type="Pfam" id="PF00070"/>
    </source>
</evidence>
<keyword evidence="6" id="KW-1185">Reference proteome</keyword>
<evidence type="ECO:0000313" key="5">
    <source>
        <dbReference type="EMBL" id="GMH06622.1"/>
    </source>
</evidence>
<proteinExistence type="inferred from homology"/>
<comment type="similarity">
    <text evidence="1">Belongs to the class-II pyridine nucleotide-disulfide oxidoreductase family.</text>
</comment>
<dbReference type="PANTHER" id="PTHR48105">
    <property type="entry name" value="THIOREDOXIN REDUCTASE 1-RELATED-RELATED"/>
    <property type="match status" value="1"/>
</dbReference>
<evidence type="ECO:0000256" key="3">
    <source>
        <dbReference type="ARBA" id="ARBA00023002"/>
    </source>
</evidence>
<keyword evidence="3" id="KW-0560">Oxidoreductase</keyword>
<dbReference type="Proteomes" id="UP001279734">
    <property type="component" value="Unassembled WGS sequence"/>
</dbReference>
<dbReference type="InterPro" id="IPR039648">
    <property type="entry name" value="DHPH_N"/>
</dbReference>
<sequence>MEEAIFLTKYASKVYIIHRRVQFRASKIMQKRALGNNKMEVLWNSVVVEAYGDEERGVLAGLKVENVVTGETSVRGVFAAGDVQDKKYRQAFTAAGTVKVEFDLELVVLRFQLNSENRDLVKQRIDNKRKIFFPSIG</sequence>
<organism evidence="5 6">
    <name type="scientific">Nepenthes gracilis</name>
    <name type="common">Slender pitcher plant</name>
    <dbReference type="NCBI Taxonomy" id="150966"/>
    <lineage>
        <taxon>Eukaryota</taxon>
        <taxon>Viridiplantae</taxon>
        <taxon>Streptophyta</taxon>
        <taxon>Embryophyta</taxon>
        <taxon>Tracheophyta</taxon>
        <taxon>Spermatophyta</taxon>
        <taxon>Magnoliopsida</taxon>
        <taxon>eudicotyledons</taxon>
        <taxon>Gunneridae</taxon>
        <taxon>Pentapetalae</taxon>
        <taxon>Caryophyllales</taxon>
        <taxon>Nepenthaceae</taxon>
        <taxon>Nepenthes</taxon>
    </lineage>
</organism>
<dbReference type="GO" id="GO:0097237">
    <property type="term" value="P:cellular response to toxic substance"/>
    <property type="evidence" value="ECO:0007669"/>
    <property type="project" value="UniProtKB-ARBA"/>
</dbReference>
<evidence type="ECO:0000256" key="1">
    <source>
        <dbReference type="ARBA" id="ARBA00009333"/>
    </source>
</evidence>
<gene>
    <name evidence="5" type="ORF">Nepgr_008462</name>
</gene>
<dbReference type="Gene3D" id="3.50.50.60">
    <property type="entry name" value="FAD/NAD(P)-binding domain"/>
    <property type="match status" value="2"/>
</dbReference>